<feature type="domain" description="Glutamine amidotransferase type-2" evidence="11">
    <location>
        <begin position="2"/>
        <end position="183"/>
    </location>
</feature>
<keyword evidence="5" id="KW-0547">Nucleotide-binding</keyword>
<keyword evidence="6" id="KW-0067">ATP-binding</keyword>
<dbReference type="Pfam" id="PF00733">
    <property type="entry name" value="Asn_synthase"/>
    <property type="match status" value="1"/>
</dbReference>
<dbReference type="EMBL" id="MN739520">
    <property type="protein sequence ID" value="QHT10398.1"/>
    <property type="molecule type" value="Genomic_DNA"/>
</dbReference>
<dbReference type="InterPro" id="IPR050795">
    <property type="entry name" value="Asn_Synthetase"/>
</dbReference>
<dbReference type="PANTHER" id="PTHR11772:SF23">
    <property type="entry name" value="ASPARAGINE SYNTHETASE [GLUTAMINE-HYDROLYZING]"/>
    <property type="match status" value="1"/>
</dbReference>
<protein>
    <recommendedName>
        <fullName evidence="2">asparagine synthase (glutamine-hydrolyzing)</fullName>
        <ecNumber evidence="2">6.3.5.4</ecNumber>
    </recommendedName>
    <alternativeName>
        <fullName evidence="9">Glutamine-dependent asparagine synthetase</fullName>
    </alternativeName>
</protein>
<keyword evidence="4" id="KW-0028">Amino-acid biosynthesis</keyword>
<dbReference type="CDD" id="cd01991">
    <property type="entry name" value="Asn_synthase_B_C"/>
    <property type="match status" value="1"/>
</dbReference>
<evidence type="ECO:0000256" key="2">
    <source>
        <dbReference type="ARBA" id="ARBA00012737"/>
    </source>
</evidence>
<accession>A0A6C0D0V4</accession>
<dbReference type="PROSITE" id="PS51278">
    <property type="entry name" value="GATASE_TYPE_2"/>
    <property type="match status" value="1"/>
</dbReference>
<evidence type="ECO:0000256" key="9">
    <source>
        <dbReference type="ARBA" id="ARBA00030234"/>
    </source>
</evidence>
<comment type="catalytic activity">
    <reaction evidence="10">
        <text>L-aspartate + L-glutamine + ATP + H2O = L-asparagine + L-glutamate + AMP + diphosphate + H(+)</text>
        <dbReference type="Rhea" id="RHEA:12228"/>
        <dbReference type="ChEBI" id="CHEBI:15377"/>
        <dbReference type="ChEBI" id="CHEBI:15378"/>
        <dbReference type="ChEBI" id="CHEBI:29985"/>
        <dbReference type="ChEBI" id="CHEBI:29991"/>
        <dbReference type="ChEBI" id="CHEBI:30616"/>
        <dbReference type="ChEBI" id="CHEBI:33019"/>
        <dbReference type="ChEBI" id="CHEBI:58048"/>
        <dbReference type="ChEBI" id="CHEBI:58359"/>
        <dbReference type="ChEBI" id="CHEBI:456215"/>
        <dbReference type="EC" id="6.3.5.4"/>
    </reaction>
</comment>
<keyword evidence="8" id="KW-0315">Glutamine amidotransferase</keyword>
<name>A0A6C0D0V4_9ZZZZ</name>
<dbReference type="GO" id="GO:0005829">
    <property type="term" value="C:cytosol"/>
    <property type="evidence" value="ECO:0007669"/>
    <property type="project" value="TreeGrafter"/>
</dbReference>
<dbReference type="Pfam" id="PF13522">
    <property type="entry name" value="GATase_6"/>
    <property type="match status" value="1"/>
</dbReference>
<dbReference type="InterPro" id="IPR029055">
    <property type="entry name" value="Ntn_hydrolases_N"/>
</dbReference>
<sequence length="535" mass="61471">MCGIFALIGYNPHLEFDESYFHRGKKRGPEFSELKQITCGNRKNYLGFHRLAINGLTPSGNQPFEYKNYVLICNGEIYNYKELIRDYNLNVTSGSDCEVILHLYHLFGSKCLTKLDGEFSFIIYDRIENSFFIARDPYGVRPLYINVIGKTFCFASDIAPMQFMNTSNLKHFQPGTYMEITSGSENGEGSVTYSISNQEKYFKIASLIISDQQEYLYNIYSLLCKAVVKRVENTERPVACLLSGGLDSSLVAAIAARHLSKKGIVLETYSIGLEGSEDLKYAQIVADHIKSKHTQIICTEDDFIHSIPNVIKDIESYDTTSVRASVGNWNVGKYIKEHSQARVVLNGDGADELMGGYLYFHACPNANQFDYECKRLLDNIHHFDVLRSDKSISSHGLEPRTPYLDTDFTSYYLRIPPNVRCHKTNDKPEKYLIREAFGYIAPDLLPTTILYRKKEAFSDGVSSLNHSWYQIIQERMENYIQPDKLYTINPPTTKEQLYYRNLYEEYYPDCNTIPYFWMPKFINATDASARTLSIY</sequence>
<dbReference type="PANTHER" id="PTHR11772">
    <property type="entry name" value="ASPARAGINE SYNTHETASE"/>
    <property type="match status" value="1"/>
</dbReference>
<proteinExistence type="predicted"/>
<dbReference type="CDD" id="cd00712">
    <property type="entry name" value="AsnB"/>
    <property type="match status" value="1"/>
</dbReference>
<dbReference type="InterPro" id="IPR017932">
    <property type="entry name" value="GATase_2_dom"/>
</dbReference>
<organism evidence="12">
    <name type="scientific">viral metagenome</name>
    <dbReference type="NCBI Taxonomy" id="1070528"/>
    <lineage>
        <taxon>unclassified sequences</taxon>
        <taxon>metagenomes</taxon>
        <taxon>organismal metagenomes</taxon>
    </lineage>
</organism>
<evidence type="ECO:0000256" key="5">
    <source>
        <dbReference type="ARBA" id="ARBA00022741"/>
    </source>
</evidence>
<dbReference type="GO" id="GO:0006529">
    <property type="term" value="P:asparagine biosynthetic process"/>
    <property type="evidence" value="ECO:0007669"/>
    <property type="project" value="UniProtKB-KW"/>
</dbReference>
<comment type="pathway">
    <text evidence="1">Amino-acid biosynthesis; L-asparagine biosynthesis; L-asparagine from L-aspartate (L-Gln route): step 1/1.</text>
</comment>
<dbReference type="SUPFAM" id="SSF56235">
    <property type="entry name" value="N-terminal nucleophile aminohydrolases (Ntn hydrolases)"/>
    <property type="match status" value="1"/>
</dbReference>
<dbReference type="InterPro" id="IPR006426">
    <property type="entry name" value="Asn_synth_AEB"/>
</dbReference>
<evidence type="ECO:0000259" key="11">
    <source>
        <dbReference type="PROSITE" id="PS51278"/>
    </source>
</evidence>
<evidence type="ECO:0000256" key="10">
    <source>
        <dbReference type="ARBA" id="ARBA00048741"/>
    </source>
</evidence>
<dbReference type="InterPro" id="IPR001962">
    <property type="entry name" value="Asn_synthase"/>
</dbReference>
<evidence type="ECO:0000256" key="7">
    <source>
        <dbReference type="ARBA" id="ARBA00022888"/>
    </source>
</evidence>
<dbReference type="GO" id="GO:0005524">
    <property type="term" value="F:ATP binding"/>
    <property type="evidence" value="ECO:0007669"/>
    <property type="project" value="UniProtKB-KW"/>
</dbReference>
<dbReference type="SUPFAM" id="SSF52402">
    <property type="entry name" value="Adenine nucleotide alpha hydrolases-like"/>
    <property type="match status" value="1"/>
</dbReference>
<keyword evidence="3" id="KW-0436">Ligase</keyword>
<dbReference type="AlphaFoldDB" id="A0A6C0D0V4"/>
<dbReference type="Gene3D" id="3.40.50.620">
    <property type="entry name" value="HUPs"/>
    <property type="match status" value="1"/>
</dbReference>
<dbReference type="EC" id="6.3.5.4" evidence="2"/>
<evidence type="ECO:0000256" key="8">
    <source>
        <dbReference type="ARBA" id="ARBA00022962"/>
    </source>
</evidence>
<dbReference type="GO" id="GO:0004066">
    <property type="term" value="F:asparagine synthase (glutamine-hydrolyzing) activity"/>
    <property type="evidence" value="ECO:0007669"/>
    <property type="project" value="UniProtKB-EC"/>
</dbReference>
<dbReference type="NCBIfam" id="TIGR01536">
    <property type="entry name" value="asn_synth_AEB"/>
    <property type="match status" value="1"/>
</dbReference>
<evidence type="ECO:0000313" key="12">
    <source>
        <dbReference type="EMBL" id="QHT10398.1"/>
    </source>
</evidence>
<dbReference type="PIRSF" id="PIRSF001589">
    <property type="entry name" value="Asn_synthetase_glu-h"/>
    <property type="match status" value="1"/>
</dbReference>
<keyword evidence="7" id="KW-0061">Asparagine biosynthesis</keyword>
<evidence type="ECO:0000256" key="3">
    <source>
        <dbReference type="ARBA" id="ARBA00022598"/>
    </source>
</evidence>
<reference evidence="12" key="1">
    <citation type="journal article" date="2020" name="Nature">
        <title>Giant virus diversity and host interactions through global metagenomics.</title>
        <authorList>
            <person name="Schulz F."/>
            <person name="Roux S."/>
            <person name="Paez-Espino D."/>
            <person name="Jungbluth S."/>
            <person name="Walsh D.A."/>
            <person name="Denef V.J."/>
            <person name="McMahon K.D."/>
            <person name="Konstantinidis K.T."/>
            <person name="Eloe-Fadrosh E.A."/>
            <person name="Kyrpides N.C."/>
            <person name="Woyke T."/>
        </authorList>
    </citation>
    <scope>NUCLEOTIDE SEQUENCE</scope>
    <source>
        <strain evidence="12">GVMAG-M-3300023174-107</strain>
    </source>
</reference>
<evidence type="ECO:0000256" key="4">
    <source>
        <dbReference type="ARBA" id="ARBA00022605"/>
    </source>
</evidence>
<dbReference type="InterPro" id="IPR033738">
    <property type="entry name" value="AsnB_N"/>
</dbReference>
<dbReference type="InterPro" id="IPR014729">
    <property type="entry name" value="Rossmann-like_a/b/a_fold"/>
</dbReference>
<evidence type="ECO:0000256" key="1">
    <source>
        <dbReference type="ARBA" id="ARBA00005187"/>
    </source>
</evidence>
<evidence type="ECO:0000256" key="6">
    <source>
        <dbReference type="ARBA" id="ARBA00022840"/>
    </source>
</evidence>
<dbReference type="Gene3D" id="3.60.20.10">
    <property type="entry name" value="Glutamine Phosphoribosylpyrophosphate, subunit 1, domain 1"/>
    <property type="match status" value="1"/>
</dbReference>